<dbReference type="Proteomes" id="UP000094172">
    <property type="component" value="Unassembled WGS sequence"/>
</dbReference>
<keyword evidence="3" id="KW-1185">Reference proteome</keyword>
<accession>A0A1E3VM84</accession>
<dbReference type="SUPFAM" id="SSF56925">
    <property type="entry name" value="OMPA-like"/>
    <property type="match status" value="1"/>
</dbReference>
<dbReference type="InterPro" id="IPR011250">
    <property type="entry name" value="OMP/PagP_B-barrel"/>
</dbReference>
<dbReference type="Pfam" id="PF04773">
    <property type="entry name" value="FecR"/>
    <property type="match status" value="1"/>
</dbReference>
<dbReference type="Gene3D" id="2.40.160.90">
    <property type="match status" value="1"/>
</dbReference>
<dbReference type="EMBL" id="LPWE01000012">
    <property type="protein sequence ID" value="ODR94431.1"/>
    <property type="molecule type" value="Genomic_DNA"/>
</dbReference>
<feature type="domain" description="FecR protein" evidence="1">
    <location>
        <begin position="47"/>
        <end position="129"/>
    </location>
</feature>
<reference evidence="2 3" key="1">
    <citation type="journal article" date="2016" name="Environ. Microbiol.">
        <title>New Methyloceanibacter diversity from North Sea sediments includes methanotroph containing solely the soluble methane monooxygenase.</title>
        <authorList>
            <person name="Vekeman B."/>
            <person name="Kerckhof F.M."/>
            <person name="Cremers G."/>
            <person name="de Vos P."/>
            <person name="Vandamme P."/>
            <person name="Boon N."/>
            <person name="Op den Camp H.J."/>
            <person name="Heylen K."/>
        </authorList>
    </citation>
    <scope>NUCLEOTIDE SEQUENCE [LARGE SCALE GENOMIC DNA]</scope>
    <source>
        <strain evidence="2 3">R-67176</strain>
    </source>
</reference>
<sequence length="524" mass="55628">MALGAAILGAPTHAAANKVGVAAAVNPDAFSGGKEIRIGKSIFYNERISTDANGVVQVLLVDGSTFTVGKNSNVVIDKFVYDPNKKTGEIVTSFSKGSMRFIGGKISKNPGGVTVNTPDGSLAIRGGMAQGAITSRGTIFSFLFGNEMVFKSKSGKVYTVYQPGYTLDLSSGVPTIRPTTAEDIQTILASLSNGNTNTAGVTTDNQPPPQNFVILPQDFQQMIIDATGTRISDEILQQILALQETTIEQLEETSIDFTIGGYGSGIAHDDYGNYTTVGSKYSTDFDYNEDSDVITLTLHNVEGSPQPSGPNLGIFKFSPVSNNNWTLSSLRLIDHSGNPFYVTDPTGGAERRTQVMCPGCNFIEWGEFHADYKYSSYPNDPYAMQEDINNGWWVGGAVTAFKDLPTTGTATYSGTARGTILDYNLDGAQVEGRGDLDMSWSFAKRSGQLSISDFKAISSPLQNYTPPTLNVSGTMSTPGSVNRFSGDISGMAGQIPVSGGAFGSFVTDGRRPAAGVIGNWGAKT</sequence>
<protein>
    <recommendedName>
        <fullName evidence="1">FecR protein domain-containing protein</fullName>
    </recommendedName>
</protein>
<evidence type="ECO:0000259" key="1">
    <source>
        <dbReference type="Pfam" id="PF04773"/>
    </source>
</evidence>
<organism evidence="2 3">
    <name type="scientific">Methyloceanibacter stevinii</name>
    <dbReference type="NCBI Taxonomy" id="1774970"/>
    <lineage>
        <taxon>Bacteria</taxon>
        <taxon>Pseudomonadati</taxon>
        <taxon>Pseudomonadota</taxon>
        <taxon>Alphaproteobacteria</taxon>
        <taxon>Hyphomicrobiales</taxon>
        <taxon>Hyphomicrobiaceae</taxon>
        <taxon>Methyloceanibacter</taxon>
    </lineage>
</organism>
<proteinExistence type="predicted"/>
<comment type="caution">
    <text evidence="2">The sequence shown here is derived from an EMBL/GenBank/DDBJ whole genome shotgun (WGS) entry which is preliminary data.</text>
</comment>
<dbReference type="STRING" id="1774970.AUC70_07115"/>
<name>A0A1E3VM84_9HYPH</name>
<gene>
    <name evidence="2" type="ORF">AUC70_07115</name>
</gene>
<evidence type="ECO:0000313" key="3">
    <source>
        <dbReference type="Proteomes" id="UP000094172"/>
    </source>
</evidence>
<evidence type="ECO:0000313" key="2">
    <source>
        <dbReference type="EMBL" id="ODR94431.1"/>
    </source>
</evidence>
<dbReference type="InterPro" id="IPR006860">
    <property type="entry name" value="FecR"/>
</dbReference>
<dbReference type="AlphaFoldDB" id="A0A1E3VM84"/>